<accession>A0A2T2P378</accession>
<evidence type="ECO:0000313" key="3">
    <source>
        <dbReference type="EMBL" id="PSN71788.1"/>
    </source>
</evidence>
<gene>
    <name evidence="3" type="ORF">BS50DRAFT_569405</name>
</gene>
<feature type="domain" description="DUF4334" evidence="2">
    <location>
        <begin position="110"/>
        <end position="165"/>
    </location>
</feature>
<dbReference type="InterPro" id="IPR025568">
    <property type="entry name" value="DUF4334"/>
</dbReference>
<feature type="domain" description="GXWXG" evidence="1">
    <location>
        <begin position="20"/>
        <end position="75"/>
    </location>
</feature>
<dbReference type="EMBL" id="KZ678130">
    <property type="protein sequence ID" value="PSN71788.1"/>
    <property type="molecule type" value="Genomic_DNA"/>
</dbReference>
<dbReference type="Gene3D" id="2.40.128.580">
    <property type="entry name" value="GXWXG domain"/>
    <property type="match status" value="1"/>
</dbReference>
<name>A0A2T2P378_CORCC</name>
<reference evidence="3 4" key="1">
    <citation type="journal article" date="2018" name="Front. Microbiol.">
        <title>Genome-Wide Analysis of Corynespora cassiicola Leaf Fall Disease Putative Effectors.</title>
        <authorList>
            <person name="Lopez D."/>
            <person name="Ribeiro S."/>
            <person name="Label P."/>
            <person name="Fumanal B."/>
            <person name="Venisse J.S."/>
            <person name="Kohler A."/>
            <person name="de Oliveira R.R."/>
            <person name="Labutti K."/>
            <person name="Lipzen A."/>
            <person name="Lail K."/>
            <person name="Bauer D."/>
            <person name="Ohm R.A."/>
            <person name="Barry K.W."/>
            <person name="Spatafora J."/>
            <person name="Grigoriev I.V."/>
            <person name="Martin F.M."/>
            <person name="Pujade-Renaud V."/>
        </authorList>
    </citation>
    <scope>NUCLEOTIDE SEQUENCE [LARGE SCALE GENOMIC DNA]</scope>
    <source>
        <strain evidence="3 4">Philippines</strain>
    </source>
</reference>
<keyword evidence="4" id="KW-1185">Reference proteome</keyword>
<protein>
    <submittedName>
        <fullName evidence="3">Uncharacterized protein</fullName>
    </submittedName>
</protein>
<dbReference type="OrthoDB" id="2213372at2759"/>
<dbReference type="Proteomes" id="UP000240883">
    <property type="component" value="Unassembled WGS sequence"/>
</dbReference>
<dbReference type="Pfam" id="PF14232">
    <property type="entry name" value="DUF4334"/>
    <property type="match status" value="1"/>
</dbReference>
<dbReference type="AlphaFoldDB" id="A0A2T2P378"/>
<dbReference type="Pfam" id="PF14231">
    <property type="entry name" value="GXWXG"/>
    <property type="match status" value="1"/>
</dbReference>
<dbReference type="InterPro" id="IPR025951">
    <property type="entry name" value="GXWXG_dom"/>
</dbReference>
<dbReference type="STRING" id="1448308.A0A2T2P378"/>
<evidence type="ECO:0000259" key="1">
    <source>
        <dbReference type="Pfam" id="PF14231"/>
    </source>
</evidence>
<organism evidence="3 4">
    <name type="scientific">Corynespora cassiicola Philippines</name>
    <dbReference type="NCBI Taxonomy" id="1448308"/>
    <lineage>
        <taxon>Eukaryota</taxon>
        <taxon>Fungi</taxon>
        <taxon>Dikarya</taxon>
        <taxon>Ascomycota</taxon>
        <taxon>Pezizomycotina</taxon>
        <taxon>Dothideomycetes</taxon>
        <taxon>Pleosporomycetidae</taxon>
        <taxon>Pleosporales</taxon>
        <taxon>Corynesporascaceae</taxon>
        <taxon>Corynespora</taxon>
    </lineage>
</organism>
<sequence>MATFQEAIAAGKTTTENALAIFDSLPTVKLEELHGKYEGSSFPTGHLQDGFLEASGWYGKTFDEINQVHPLVFRDGNDLFAVNPIATLTQLEPGKNAKDSRDKLETKEHAARLRMVEYRGVSTASMIYNQAPIIDHFRKVDDQTLLGAMDNIQMPGPPFFFVLRRRSQVGL</sequence>
<proteinExistence type="predicted"/>
<evidence type="ECO:0000259" key="2">
    <source>
        <dbReference type="Pfam" id="PF14232"/>
    </source>
</evidence>
<evidence type="ECO:0000313" key="4">
    <source>
        <dbReference type="Proteomes" id="UP000240883"/>
    </source>
</evidence>